<comment type="caution">
    <text evidence="1">The sequence shown here is derived from an EMBL/GenBank/DDBJ whole genome shotgun (WGS) entry which is preliminary data.</text>
</comment>
<evidence type="ECO:0000313" key="1">
    <source>
        <dbReference type="EMBL" id="GJT40794.1"/>
    </source>
</evidence>
<reference evidence="1" key="1">
    <citation type="journal article" date="2022" name="Int. J. Mol. Sci.">
        <title>Draft Genome of Tanacetum Coccineum: Genomic Comparison of Closely Related Tanacetum-Family Plants.</title>
        <authorList>
            <person name="Yamashiro T."/>
            <person name="Shiraishi A."/>
            <person name="Nakayama K."/>
            <person name="Satake H."/>
        </authorList>
    </citation>
    <scope>NUCLEOTIDE SEQUENCE</scope>
</reference>
<dbReference type="EMBL" id="BQNB010015504">
    <property type="protein sequence ID" value="GJT40794.1"/>
    <property type="molecule type" value="Genomic_DNA"/>
</dbReference>
<evidence type="ECO:0008006" key="3">
    <source>
        <dbReference type="Google" id="ProtNLM"/>
    </source>
</evidence>
<keyword evidence="2" id="KW-1185">Reference proteome</keyword>
<reference evidence="1" key="2">
    <citation type="submission" date="2022-01" db="EMBL/GenBank/DDBJ databases">
        <authorList>
            <person name="Yamashiro T."/>
            <person name="Shiraishi A."/>
            <person name="Satake H."/>
            <person name="Nakayama K."/>
        </authorList>
    </citation>
    <scope>NUCLEOTIDE SEQUENCE</scope>
</reference>
<evidence type="ECO:0000313" key="2">
    <source>
        <dbReference type="Proteomes" id="UP001151760"/>
    </source>
</evidence>
<sequence>MEQYLALSQENQAPSVVKPEIKDNVNFEIKSQFMQELREDTFSRNKNEDAHDHMDRVLNIVSLFNIPGVSQDAVLLRVFSFTLTGSAKRWVVRLTSGAINTWDLLKKAFIQRMTPTQALTAIQTMADHSQKWHDGTTGRNVSSSSNTDGFAAIVSKLDNMGRDMKKLKENVHAIQVGCQICEGPHFDEECPLNKEVKQLEEVMYGEFWRSAPFNVSNGAKFCVGPPGYNTHIDNRPPYGEKRPSLEELMNKHQEESTQRSAKMKECLNSKKMQRLTLGFKASLIKNLGTQID</sequence>
<organism evidence="1 2">
    <name type="scientific">Tanacetum coccineum</name>
    <dbReference type="NCBI Taxonomy" id="301880"/>
    <lineage>
        <taxon>Eukaryota</taxon>
        <taxon>Viridiplantae</taxon>
        <taxon>Streptophyta</taxon>
        <taxon>Embryophyta</taxon>
        <taxon>Tracheophyta</taxon>
        <taxon>Spermatophyta</taxon>
        <taxon>Magnoliopsida</taxon>
        <taxon>eudicotyledons</taxon>
        <taxon>Gunneridae</taxon>
        <taxon>Pentapetalae</taxon>
        <taxon>asterids</taxon>
        <taxon>campanulids</taxon>
        <taxon>Asterales</taxon>
        <taxon>Asteraceae</taxon>
        <taxon>Asteroideae</taxon>
        <taxon>Anthemideae</taxon>
        <taxon>Anthemidinae</taxon>
        <taxon>Tanacetum</taxon>
    </lineage>
</organism>
<protein>
    <recommendedName>
        <fullName evidence="3">Retrotransposon gag domain-containing protein</fullName>
    </recommendedName>
</protein>
<gene>
    <name evidence="1" type="ORF">Tco_0940659</name>
</gene>
<dbReference type="Proteomes" id="UP001151760">
    <property type="component" value="Unassembled WGS sequence"/>
</dbReference>
<dbReference type="PANTHER" id="PTHR33223:SF11">
    <property type="entry name" value="ELEMENT PROTEIN, PUTATIVE-RELATED"/>
    <property type="match status" value="1"/>
</dbReference>
<proteinExistence type="predicted"/>
<accession>A0ABQ5DVC7</accession>
<dbReference type="PANTHER" id="PTHR33223">
    <property type="entry name" value="CCHC-TYPE DOMAIN-CONTAINING PROTEIN"/>
    <property type="match status" value="1"/>
</dbReference>
<name>A0ABQ5DVC7_9ASTR</name>